<evidence type="ECO:0000256" key="5">
    <source>
        <dbReference type="ARBA" id="ARBA00022723"/>
    </source>
</evidence>
<dbReference type="EMBL" id="JBBWRZ010000002">
    <property type="protein sequence ID" value="KAK8243458.1"/>
    <property type="molecule type" value="Genomic_DNA"/>
</dbReference>
<dbReference type="Gene3D" id="1.10.150.20">
    <property type="entry name" value="5' to 3' exonuclease, C-terminal subdomain"/>
    <property type="match status" value="1"/>
</dbReference>
<keyword evidence="8" id="KW-0269">Exonuclease</keyword>
<evidence type="ECO:0000256" key="8">
    <source>
        <dbReference type="ARBA" id="ARBA00022839"/>
    </source>
</evidence>
<keyword evidence="12" id="KW-0234">DNA repair</keyword>
<protein>
    <submittedName>
        <fullName evidence="17">XPG family protein</fullName>
    </submittedName>
</protein>
<keyword evidence="13" id="KW-0539">Nucleus</keyword>
<evidence type="ECO:0000256" key="4">
    <source>
        <dbReference type="ARBA" id="ARBA00022722"/>
    </source>
</evidence>
<evidence type="ECO:0000256" key="11">
    <source>
        <dbReference type="ARBA" id="ARBA00023125"/>
    </source>
</evidence>
<dbReference type="SUPFAM" id="SSF88723">
    <property type="entry name" value="PIN domain-like"/>
    <property type="match status" value="1"/>
</dbReference>
<dbReference type="InterPro" id="IPR019974">
    <property type="entry name" value="XPG_CS"/>
</dbReference>
<evidence type="ECO:0000256" key="2">
    <source>
        <dbReference type="ARBA" id="ARBA00004123"/>
    </source>
</evidence>
<feature type="compositionally biased region" description="Polar residues" evidence="14">
    <location>
        <begin position="406"/>
        <end position="438"/>
    </location>
</feature>
<keyword evidence="10" id="KW-0267">Excision nuclease</keyword>
<sequence>MGISGLLPLLKSIHKPCHLREFSGKTIGVDAYGWLHRGIVACAIDLALDKPTRKHIDFCLHRVRMLIHFGVTPYIVFDGDHLPGKDATNEERAAKRRDSKRQGMELLKLGKTSQAHSELQKAVDVTPEMAKALIEELKQMNIDYVVAPYEADSQLVYLERKGLIQGIVSEDSDLLVFGAKCLITKLDPYGESIVINRNDFTACKDVSFVGWTDAEFRKMAILSGCDYLPNISKMGLMTAYRLLRKHKTVDRLLRQLQFDGKFKVPEGYAKDFVQAEMTFLYQWVYCPEAKRLVNFTEPDSSIRLAEALYIGRHYDPEVAVGVATGDLHPNTKERLAVPGTMCPPSRPIMPRTRQTLVQTPDLKKSKSIDSFFKPRRIPLAELDINLFTPSPSQQQLLQQNHERNRGSWSASPAPSRPTLPQSRTVPASAPRQTSQRVVSTPILGRSIQRPAKRQRLCSDSLAILGGEDGYRVEEGSSRFFDDAVPDSSPSANRTGSKRRASHDFGIFSDDSIEEAMAQIPDPSQTPSASSEKCPENGPHAAEDTGPKPSLSSSRSKPSEREATNTPDTCYNSQTEVEDSQRSSSIDDALPGKFRQLEEMFAYTTTPPKPNSPPHRIEKKKSKAARKPLESFVNSKPTSSLGRIAKQAFSKANIAEFSWSKNKHASSKPLSGAKVSIPKPPSPGSPESFSGITPDGAAAVSSSANSDDDELPSTVVSSKDKTAIADTVNQLDAIVAKLSPKKRERKSVFSSSPPPYTPPPPPRHRQQAASSSAKGKGSEDLLVVPDSESEGDGALSEDNDDDDDNNDRPHDSKSTPQMNLARFRFDADRADE</sequence>
<comment type="subcellular location">
    <subcellularLocation>
        <location evidence="2">Nucleus</location>
    </subcellularLocation>
</comment>
<keyword evidence="6" id="KW-0227">DNA damage</keyword>
<evidence type="ECO:0000256" key="14">
    <source>
        <dbReference type="SAM" id="MobiDB-lite"/>
    </source>
</evidence>
<dbReference type="InterPro" id="IPR006086">
    <property type="entry name" value="XPG-I_dom"/>
</dbReference>
<dbReference type="SMART" id="SM00279">
    <property type="entry name" value="HhH2"/>
    <property type="match status" value="1"/>
</dbReference>
<evidence type="ECO:0000256" key="3">
    <source>
        <dbReference type="ARBA" id="ARBA00010563"/>
    </source>
</evidence>
<keyword evidence="18" id="KW-1185">Reference proteome</keyword>
<dbReference type="CDD" id="cd09857">
    <property type="entry name" value="PIN_EXO1"/>
    <property type="match status" value="1"/>
</dbReference>
<dbReference type="InterPro" id="IPR008918">
    <property type="entry name" value="HhH2"/>
</dbReference>
<keyword evidence="9" id="KW-0460">Magnesium</keyword>
<evidence type="ECO:0000256" key="7">
    <source>
        <dbReference type="ARBA" id="ARBA00022801"/>
    </source>
</evidence>
<keyword evidence="11" id="KW-0238">DNA-binding</keyword>
<evidence type="ECO:0000313" key="17">
    <source>
        <dbReference type="EMBL" id="KAK8243458.1"/>
    </source>
</evidence>
<keyword evidence="4" id="KW-0540">Nuclease</keyword>
<evidence type="ECO:0000256" key="10">
    <source>
        <dbReference type="ARBA" id="ARBA00022881"/>
    </source>
</evidence>
<evidence type="ECO:0000313" key="18">
    <source>
        <dbReference type="Proteomes" id="UP001492380"/>
    </source>
</evidence>
<reference evidence="17 18" key="1">
    <citation type="submission" date="2024-04" db="EMBL/GenBank/DDBJ databases">
        <title>Phyllosticta paracitricarpa is synonymous to the EU quarantine fungus P. citricarpa based on phylogenomic analyses.</title>
        <authorList>
            <consortium name="Lawrence Berkeley National Laboratory"/>
            <person name="Van Ingen-Buijs V.A."/>
            <person name="Van Westerhoven A.C."/>
            <person name="Haridas S."/>
            <person name="Skiadas P."/>
            <person name="Martin F."/>
            <person name="Groenewald J.Z."/>
            <person name="Crous P.W."/>
            <person name="Seidl M.F."/>
        </authorList>
    </citation>
    <scope>NUCLEOTIDE SEQUENCE [LARGE SCALE GENOMIC DNA]</scope>
    <source>
        <strain evidence="17 18">CBS 123374</strain>
    </source>
</reference>
<comment type="cofactor">
    <cofactor evidence="1">
        <name>Mg(2+)</name>
        <dbReference type="ChEBI" id="CHEBI:18420"/>
    </cofactor>
</comment>
<dbReference type="SMART" id="SM00485">
    <property type="entry name" value="XPGN"/>
    <property type="match status" value="1"/>
</dbReference>
<dbReference type="Proteomes" id="UP001492380">
    <property type="component" value="Unassembled WGS sequence"/>
</dbReference>
<feature type="compositionally biased region" description="Polar residues" evidence="14">
    <location>
        <begin position="631"/>
        <end position="640"/>
    </location>
</feature>
<dbReference type="InterPro" id="IPR037315">
    <property type="entry name" value="EXO1_H3TH"/>
</dbReference>
<gene>
    <name evidence="17" type="ORF">HDK90DRAFT_123712</name>
</gene>
<dbReference type="InterPro" id="IPR036279">
    <property type="entry name" value="5-3_exonuclease_C_sf"/>
</dbReference>
<feature type="compositionally biased region" description="Polar residues" evidence="14">
    <location>
        <begin position="563"/>
        <end position="574"/>
    </location>
</feature>
<evidence type="ECO:0000259" key="15">
    <source>
        <dbReference type="SMART" id="SM00484"/>
    </source>
</evidence>
<evidence type="ECO:0000256" key="9">
    <source>
        <dbReference type="ARBA" id="ARBA00022842"/>
    </source>
</evidence>
<dbReference type="CDD" id="cd09908">
    <property type="entry name" value="H3TH_EXO1"/>
    <property type="match status" value="1"/>
</dbReference>
<dbReference type="InterPro" id="IPR044752">
    <property type="entry name" value="PIN-like_EXO1"/>
</dbReference>
<dbReference type="Pfam" id="PF00752">
    <property type="entry name" value="XPG_N"/>
    <property type="match status" value="1"/>
</dbReference>
<feature type="compositionally biased region" description="Pro residues" evidence="14">
    <location>
        <begin position="751"/>
        <end position="760"/>
    </location>
</feature>
<dbReference type="PROSITE" id="PS00842">
    <property type="entry name" value="XPG_2"/>
    <property type="match status" value="1"/>
</dbReference>
<dbReference type="SUPFAM" id="SSF47807">
    <property type="entry name" value="5' to 3' exonuclease, C-terminal subdomain"/>
    <property type="match status" value="1"/>
</dbReference>
<dbReference type="SMART" id="SM00484">
    <property type="entry name" value="XPGI"/>
    <property type="match status" value="1"/>
</dbReference>
<feature type="domain" description="XPG N-terminal" evidence="16">
    <location>
        <begin position="1"/>
        <end position="99"/>
    </location>
</feature>
<feature type="compositionally biased region" description="Basic and acidic residues" evidence="14">
    <location>
        <begin position="822"/>
        <end position="831"/>
    </location>
</feature>
<feature type="compositionally biased region" description="Polar residues" evidence="14">
    <location>
        <begin position="521"/>
        <end position="530"/>
    </location>
</feature>
<dbReference type="InterPro" id="IPR006084">
    <property type="entry name" value="XPG/Rad2"/>
</dbReference>
<keyword evidence="5" id="KW-0479">Metal-binding</keyword>
<dbReference type="InterPro" id="IPR006085">
    <property type="entry name" value="XPG_DNA_repair_N"/>
</dbReference>
<comment type="caution">
    <text evidence="17">The sequence shown here is derived from an EMBL/GenBank/DDBJ whole genome shotgun (WGS) entry which is preliminary data.</text>
</comment>
<dbReference type="PRINTS" id="PR00853">
    <property type="entry name" value="XPGRADSUPER"/>
</dbReference>
<evidence type="ECO:0000256" key="12">
    <source>
        <dbReference type="ARBA" id="ARBA00023204"/>
    </source>
</evidence>
<evidence type="ECO:0000256" key="13">
    <source>
        <dbReference type="ARBA" id="ARBA00023242"/>
    </source>
</evidence>
<organism evidence="17 18">
    <name type="scientific">Phyllosticta capitalensis</name>
    <dbReference type="NCBI Taxonomy" id="121624"/>
    <lineage>
        <taxon>Eukaryota</taxon>
        <taxon>Fungi</taxon>
        <taxon>Dikarya</taxon>
        <taxon>Ascomycota</taxon>
        <taxon>Pezizomycotina</taxon>
        <taxon>Dothideomycetes</taxon>
        <taxon>Dothideomycetes incertae sedis</taxon>
        <taxon>Botryosphaeriales</taxon>
        <taxon>Phyllostictaceae</taxon>
        <taxon>Phyllosticta</taxon>
    </lineage>
</organism>
<evidence type="ECO:0000259" key="16">
    <source>
        <dbReference type="SMART" id="SM00485"/>
    </source>
</evidence>
<name>A0ABR1YXS1_9PEZI</name>
<keyword evidence="7" id="KW-0378">Hydrolase</keyword>
<feature type="compositionally biased region" description="Low complexity" evidence="14">
    <location>
        <begin position="684"/>
        <end position="704"/>
    </location>
</feature>
<dbReference type="PANTHER" id="PTHR11081">
    <property type="entry name" value="FLAP ENDONUCLEASE FAMILY MEMBER"/>
    <property type="match status" value="1"/>
</dbReference>
<feature type="region of interest" description="Disordered" evidence="14">
    <location>
        <begin position="479"/>
        <end position="643"/>
    </location>
</feature>
<feature type="compositionally biased region" description="Basic residues" evidence="14">
    <location>
        <begin position="616"/>
        <end position="625"/>
    </location>
</feature>
<comment type="similarity">
    <text evidence="3">Belongs to the XPG/RAD2 endonuclease family. EXO1 subfamily.</text>
</comment>
<evidence type="ECO:0000256" key="1">
    <source>
        <dbReference type="ARBA" id="ARBA00001946"/>
    </source>
</evidence>
<dbReference type="PANTHER" id="PTHR11081:SF65">
    <property type="entry name" value="DNA DAMAGE-INDUCIBLE PROTEIN DIN7-RELATED"/>
    <property type="match status" value="1"/>
</dbReference>
<feature type="domain" description="XPG-I" evidence="15">
    <location>
        <begin position="138"/>
        <end position="208"/>
    </location>
</feature>
<feature type="region of interest" description="Disordered" evidence="14">
    <location>
        <begin position="393"/>
        <end position="451"/>
    </location>
</feature>
<dbReference type="Gene3D" id="3.40.50.1010">
    <property type="entry name" value="5'-nuclease"/>
    <property type="match status" value="1"/>
</dbReference>
<evidence type="ECO:0000256" key="6">
    <source>
        <dbReference type="ARBA" id="ARBA00022763"/>
    </source>
</evidence>
<proteinExistence type="inferred from homology"/>
<feature type="region of interest" description="Disordered" evidence="14">
    <location>
        <begin position="657"/>
        <end position="831"/>
    </location>
</feature>
<feature type="compositionally biased region" description="Acidic residues" evidence="14">
    <location>
        <begin position="786"/>
        <end position="804"/>
    </location>
</feature>
<accession>A0ABR1YXS1</accession>
<dbReference type="InterPro" id="IPR029060">
    <property type="entry name" value="PIN-like_dom_sf"/>
</dbReference>
<dbReference type="Pfam" id="PF00867">
    <property type="entry name" value="XPG_I"/>
    <property type="match status" value="1"/>
</dbReference>